<protein>
    <submittedName>
        <fullName evidence="2">Uncharacterized protein</fullName>
    </submittedName>
</protein>
<feature type="region of interest" description="Disordered" evidence="1">
    <location>
        <begin position="1"/>
        <end position="26"/>
    </location>
</feature>
<feature type="compositionally biased region" description="Polar residues" evidence="1">
    <location>
        <begin position="1"/>
        <end position="13"/>
    </location>
</feature>
<evidence type="ECO:0000256" key="1">
    <source>
        <dbReference type="SAM" id="MobiDB-lite"/>
    </source>
</evidence>
<evidence type="ECO:0000313" key="3">
    <source>
        <dbReference type="Proteomes" id="UP000230002"/>
    </source>
</evidence>
<keyword evidence="3" id="KW-1185">Reference proteome</keyword>
<sequence length="276" mass="29774">MAHATARSSSSGIRSDDAPGSGKKLAPTVKAARTLFEELTNAGQASGGAISAVSGVDGKQSPSQPLETMFLESCDITEMDVSFDDIPVELTVPGTAMAGSLEAKTSLLSSGGGPDTVTKLPLVAGWSEPIVVPSSRPTGPTPPSACQLPHRSCKDCHHANTPLTVRQKRFRYLQTMCGSASPALPKLLSAPEPLSERCDWKIKGGTVGDWRKCPQRPRPAYEKHFSGSKFQLLEARRRELDRALRERAAKQMGIPVHMFVHNTPFFEWPTPPGMDW</sequence>
<dbReference type="Proteomes" id="UP000230002">
    <property type="component" value="Unassembled WGS sequence"/>
</dbReference>
<dbReference type="AlphaFoldDB" id="A0A2G8S3R2"/>
<proteinExistence type="predicted"/>
<organism evidence="2 3">
    <name type="scientific">Ganoderma sinense ZZ0214-1</name>
    <dbReference type="NCBI Taxonomy" id="1077348"/>
    <lineage>
        <taxon>Eukaryota</taxon>
        <taxon>Fungi</taxon>
        <taxon>Dikarya</taxon>
        <taxon>Basidiomycota</taxon>
        <taxon>Agaricomycotina</taxon>
        <taxon>Agaricomycetes</taxon>
        <taxon>Polyporales</taxon>
        <taxon>Polyporaceae</taxon>
        <taxon>Ganoderma</taxon>
    </lineage>
</organism>
<comment type="caution">
    <text evidence="2">The sequence shown here is derived from an EMBL/GenBank/DDBJ whole genome shotgun (WGS) entry which is preliminary data.</text>
</comment>
<name>A0A2G8S3R2_9APHY</name>
<accession>A0A2G8S3R2</accession>
<gene>
    <name evidence="2" type="ORF">GSI_09518</name>
</gene>
<reference evidence="2 3" key="1">
    <citation type="journal article" date="2015" name="Sci. Rep.">
        <title>Chromosome-level genome map provides insights into diverse defense mechanisms in the medicinal fungus Ganoderma sinense.</title>
        <authorList>
            <person name="Zhu Y."/>
            <person name="Xu J."/>
            <person name="Sun C."/>
            <person name="Zhou S."/>
            <person name="Xu H."/>
            <person name="Nelson D.R."/>
            <person name="Qian J."/>
            <person name="Song J."/>
            <person name="Luo H."/>
            <person name="Xiang L."/>
            <person name="Li Y."/>
            <person name="Xu Z."/>
            <person name="Ji A."/>
            <person name="Wang L."/>
            <person name="Lu S."/>
            <person name="Hayward A."/>
            <person name="Sun W."/>
            <person name="Li X."/>
            <person name="Schwartz D.C."/>
            <person name="Wang Y."/>
            <person name="Chen S."/>
        </authorList>
    </citation>
    <scope>NUCLEOTIDE SEQUENCE [LARGE SCALE GENOMIC DNA]</scope>
    <source>
        <strain evidence="2 3">ZZ0214-1</strain>
    </source>
</reference>
<dbReference type="EMBL" id="AYKW01000024">
    <property type="protein sequence ID" value="PIL28367.1"/>
    <property type="molecule type" value="Genomic_DNA"/>
</dbReference>
<evidence type="ECO:0000313" key="2">
    <source>
        <dbReference type="EMBL" id="PIL28367.1"/>
    </source>
</evidence>
<dbReference type="OrthoDB" id="2756645at2759"/>